<organism evidence="3 4">
    <name type="scientific">Hevea brasiliensis</name>
    <name type="common">Para rubber tree</name>
    <name type="synonym">Siphonia brasiliensis</name>
    <dbReference type="NCBI Taxonomy" id="3981"/>
    <lineage>
        <taxon>Eukaryota</taxon>
        <taxon>Viridiplantae</taxon>
        <taxon>Streptophyta</taxon>
        <taxon>Embryophyta</taxon>
        <taxon>Tracheophyta</taxon>
        <taxon>Spermatophyta</taxon>
        <taxon>Magnoliopsida</taxon>
        <taxon>eudicotyledons</taxon>
        <taxon>Gunneridae</taxon>
        <taxon>Pentapetalae</taxon>
        <taxon>rosids</taxon>
        <taxon>fabids</taxon>
        <taxon>Malpighiales</taxon>
        <taxon>Euphorbiaceae</taxon>
        <taxon>Crotonoideae</taxon>
        <taxon>Micrandreae</taxon>
        <taxon>Hevea</taxon>
    </lineage>
</organism>
<dbReference type="EMBL" id="JARPOI010000004">
    <property type="protein sequence ID" value="KAJ9183130.1"/>
    <property type="molecule type" value="Genomic_DNA"/>
</dbReference>
<keyword evidence="4" id="KW-1185">Reference proteome</keyword>
<dbReference type="Pfam" id="PF24938">
    <property type="entry name" value="DUF7755"/>
    <property type="match status" value="1"/>
</dbReference>
<feature type="transmembrane region" description="Helical" evidence="1">
    <location>
        <begin position="316"/>
        <end position="333"/>
    </location>
</feature>
<feature type="transmembrane region" description="Helical" evidence="1">
    <location>
        <begin position="292"/>
        <end position="310"/>
    </location>
</feature>
<dbReference type="PANTHER" id="PTHR36330:SF2">
    <property type="entry name" value="LIPASE_LIPOOXYGENASE, PLAT_LH2 FAMILY PROTEIN"/>
    <property type="match status" value="1"/>
</dbReference>
<feature type="domain" description="DUF7755" evidence="2">
    <location>
        <begin position="101"/>
        <end position="249"/>
    </location>
</feature>
<reference evidence="3" key="1">
    <citation type="journal article" date="2023" name="Plant Biotechnol. J.">
        <title>Chromosome-level wild Hevea brasiliensis genome provides new tools for genomic-assisted breeding and valuable loci to elevate rubber yield.</title>
        <authorList>
            <person name="Cheng H."/>
            <person name="Song X."/>
            <person name="Hu Y."/>
            <person name="Wu T."/>
            <person name="Yang Q."/>
            <person name="An Z."/>
            <person name="Feng S."/>
            <person name="Deng Z."/>
            <person name="Wu W."/>
            <person name="Zeng X."/>
            <person name="Tu M."/>
            <person name="Wang X."/>
            <person name="Huang H."/>
        </authorList>
    </citation>
    <scope>NUCLEOTIDE SEQUENCE</scope>
    <source>
        <strain evidence="3">MT/VB/25A 57/8</strain>
    </source>
</reference>
<feature type="transmembrane region" description="Helical" evidence="1">
    <location>
        <begin position="394"/>
        <end position="413"/>
    </location>
</feature>
<comment type="caution">
    <text evidence="3">The sequence shown here is derived from an EMBL/GenBank/DDBJ whole genome shotgun (WGS) entry which is preliminary data.</text>
</comment>
<keyword evidence="1" id="KW-1133">Transmembrane helix</keyword>
<dbReference type="Gene3D" id="2.60.60.20">
    <property type="entry name" value="PLAT/LH2 domain"/>
    <property type="match status" value="1"/>
</dbReference>
<accession>A0ABQ9MW03</accession>
<keyword evidence="1" id="KW-0472">Membrane</keyword>
<evidence type="ECO:0000313" key="3">
    <source>
        <dbReference type="EMBL" id="KAJ9183130.1"/>
    </source>
</evidence>
<feature type="transmembrane region" description="Helical" evidence="1">
    <location>
        <begin position="362"/>
        <end position="382"/>
    </location>
</feature>
<sequence length="424" mass="46843">MAMRSVSLSRGMFAVNHSLLQKSRKHPPIPTLIRRRRSRFLHSCFPVIISYKQYDFQGNSISDFHGYAKPSRLLEATEPKFCTETLQGKDFTSFGVVRSQSLFKMKIQTSNAYGSSMSDLNAGILLCLVDTNGDSILQRIPVILKSDSTEPMDEVECSILHFQRGSIDEFTFEGPKLERIEALWVGIESGQWRLDNVSLTVISACVPSLEQDDREQIQFTGFHYEFEVDDVLLGEKSERSVLELRPSTISELSGIDPFNLLSKSLSNSASGSGGRISNEETMREYADLKLSLLSYDAALIFGGSVIANFSAGENEAFAFFIGGTVGFLYLLLLQRSVDGIPASPPISRNTGRIDQLFRGFKGPVSGLTLALGFTFLAVKYSFGDSPMVLTPKELLFGMMGFLACKVAVVLAAFKPMSMGLKENE</sequence>
<dbReference type="PANTHER" id="PTHR36330">
    <property type="entry name" value="LIPASE/LIPOOXYGENASE, PLAT/LH2 FAMILY PROTEIN"/>
    <property type="match status" value="1"/>
</dbReference>
<evidence type="ECO:0000256" key="1">
    <source>
        <dbReference type="SAM" id="Phobius"/>
    </source>
</evidence>
<evidence type="ECO:0000313" key="4">
    <source>
        <dbReference type="Proteomes" id="UP001174677"/>
    </source>
</evidence>
<keyword evidence="1" id="KW-0812">Transmembrane</keyword>
<protein>
    <recommendedName>
        <fullName evidence="2">DUF7755 domain-containing protein</fullName>
    </recommendedName>
</protein>
<dbReference type="InterPro" id="IPR056657">
    <property type="entry name" value="DUF7755"/>
</dbReference>
<gene>
    <name evidence="3" type="ORF">P3X46_007036</name>
</gene>
<evidence type="ECO:0000259" key="2">
    <source>
        <dbReference type="Pfam" id="PF24938"/>
    </source>
</evidence>
<dbReference type="Proteomes" id="UP001174677">
    <property type="component" value="Chromosome 4"/>
</dbReference>
<proteinExistence type="predicted"/>
<name>A0ABQ9MW03_HEVBR</name>